<dbReference type="RefSeq" id="WP_379948820.1">
    <property type="nucleotide sequence ID" value="NZ_JBHMAF010000034.1"/>
</dbReference>
<reference evidence="5 6" key="1">
    <citation type="submission" date="2024-09" db="EMBL/GenBank/DDBJ databases">
        <authorList>
            <person name="Sun Q."/>
            <person name="Mori K."/>
        </authorList>
    </citation>
    <scope>NUCLEOTIDE SEQUENCE [LARGE SCALE GENOMIC DNA]</scope>
    <source>
        <strain evidence="5 6">JCM 11201</strain>
    </source>
</reference>
<evidence type="ECO:0000256" key="1">
    <source>
        <dbReference type="ARBA" id="ARBA00004196"/>
    </source>
</evidence>
<dbReference type="PANTHER" id="PTHR46847">
    <property type="entry name" value="D-ALLOSE-BINDING PERIPLASMIC PROTEIN-RELATED"/>
    <property type="match status" value="1"/>
</dbReference>
<dbReference type="Gene3D" id="3.40.50.2300">
    <property type="match status" value="2"/>
</dbReference>
<organism evidence="5 6">
    <name type="scientific">Ectobacillus funiculus</name>
    <dbReference type="NCBI Taxonomy" id="137993"/>
    <lineage>
        <taxon>Bacteria</taxon>
        <taxon>Bacillati</taxon>
        <taxon>Bacillota</taxon>
        <taxon>Bacilli</taxon>
        <taxon>Bacillales</taxon>
        <taxon>Bacillaceae</taxon>
        <taxon>Ectobacillus</taxon>
    </lineage>
</organism>
<dbReference type="SUPFAM" id="SSF53822">
    <property type="entry name" value="Periplasmic binding protein-like I"/>
    <property type="match status" value="1"/>
</dbReference>
<evidence type="ECO:0000256" key="3">
    <source>
        <dbReference type="ARBA" id="ARBA00022729"/>
    </source>
</evidence>
<dbReference type="InterPro" id="IPR028082">
    <property type="entry name" value="Peripla_BP_I"/>
</dbReference>
<feature type="domain" description="Periplasmic binding protein" evidence="4">
    <location>
        <begin position="34"/>
        <end position="286"/>
    </location>
</feature>
<accession>A0ABV5WEI0</accession>
<dbReference type="PANTHER" id="PTHR46847:SF1">
    <property type="entry name" value="D-ALLOSE-BINDING PERIPLASMIC PROTEIN-RELATED"/>
    <property type="match status" value="1"/>
</dbReference>
<evidence type="ECO:0000313" key="6">
    <source>
        <dbReference type="Proteomes" id="UP001589609"/>
    </source>
</evidence>
<name>A0ABV5WEI0_9BACI</name>
<comment type="similarity">
    <text evidence="2">Belongs to the bacterial solute-binding protein 2 family.</text>
</comment>
<comment type="caution">
    <text evidence="5">The sequence shown here is derived from an EMBL/GenBank/DDBJ whole genome shotgun (WGS) entry which is preliminary data.</text>
</comment>
<dbReference type="Proteomes" id="UP001589609">
    <property type="component" value="Unassembled WGS sequence"/>
</dbReference>
<gene>
    <name evidence="5" type="ORF">ACFFMS_08335</name>
</gene>
<dbReference type="EMBL" id="JBHMAF010000034">
    <property type="protein sequence ID" value="MFB9758526.1"/>
    <property type="molecule type" value="Genomic_DNA"/>
</dbReference>
<keyword evidence="3" id="KW-0732">Signal</keyword>
<dbReference type="CDD" id="cd01536">
    <property type="entry name" value="PBP1_ABC_sugar_binding-like"/>
    <property type="match status" value="1"/>
</dbReference>
<evidence type="ECO:0000313" key="5">
    <source>
        <dbReference type="EMBL" id="MFB9758526.1"/>
    </source>
</evidence>
<proteinExistence type="inferred from homology"/>
<keyword evidence="6" id="KW-1185">Reference proteome</keyword>
<protein>
    <submittedName>
        <fullName evidence="5">Sugar ABC transporter substrate-binding protein</fullName>
    </submittedName>
</protein>
<evidence type="ECO:0000259" key="4">
    <source>
        <dbReference type="Pfam" id="PF13407"/>
    </source>
</evidence>
<comment type="subcellular location">
    <subcellularLocation>
        <location evidence="1">Cell envelope</location>
    </subcellularLocation>
</comment>
<evidence type="ECO:0000256" key="2">
    <source>
        <dbReference type="ARBA" id="ARBA00007639"/>
    </source>
</evidence>
<dbReference type="Pfam" id="PF13407">
    <property type="entry name" value="Peripla_BP_4"/>
    <property type="match status" value="1"/>
</dbReference>
<sequence length="318" mass="34972">MKKKWMGSLICMILLVAFISFIARFFKEDDRPKVVVVLKTLDKEYWRIFKAGTEKAFHDFDIDGKVIAPDSAYPITKQLNMLKAVVKENPDALIVTPSNPSLTIPVLEEFKQKNIPVLLADTDFKWTDKTAYIGTDNLELGKKAGALLGSMLQPGDQVALIGGNSDDPVFNDRIKGAKQTLEDAGIEIAAEQSGYDDTGHVKSVMENILQTYPDIKGVIAVNDLIALDALKIIEKQGTKIPVIGADGITEMVKYIEKGILDATVAQNPYDMGYLSVKQALKAIKGEAVEKRIDSGIDLITQDNAKDKLDFLANAVNLR</sequence>
<dbReference type="InterPro" id="IPR025997">
    <property type="entry name" value="SBP_2_dom"/>
</dbReference>